<dbReference type="InterPro" id="IPR029024">
    <property type="entry name" value="TerB-like"/>
</dbReference>
<dbReference type="EMBL" id="QTJX01000003">
    <property type="protein sequence ID" value="RDY58927.1"/>
    <property type="molecule type" value="Genomic_DNA"/>
</dbReference>
<name>A0A371JNW0_9FLAO</name>
<dbReference type="AlphaFoldDB" id="A0A371JNW0"/>
<sequence>MSISEIYESGEQKKHIEHFAAIANIAVVDGQMNEDESRLLRKFAGKLDIDEHQYTSIIKNLDKYPIPSANSMEERLEYIYELFRMIYVDHKMDEQELRLIHKYAIGLGCNAERAKGIIQKSMKIFGGEISFENYKYLLNAIE</sequence>
<keyword evidence="2" id="KW-1185">Reference proteome</keyword>
<dbReference type="OrthoDB" id="981083at2"/>
<organism evidence="1 2">
    <name type="scientific">Flagellimonas nanhaiensis</name>
    <dbReference type="NCBI Taxonomy" id="2292706"/>
    <lineage>
        <taxon>Bacteria</taxon>
        <taxon>Pseudomonadati</taxon>
        <taxon>Bacteroidota</taxon>
        <taxon>Flavobacteriia</taxon>
        <taxon>Flavobacteriales</taxon>
        <taxon>Flavobacteriaceae</taxon>
        <taxon>Flagellimonas</taxon>
    </lineage>
</organism>
<dbReference type="CDD" id="cd07177">
    <property type="entry name" value="terB_like"/>
    <property type="match status" value="1"/>
</dbReference>
<reference evidence="1 2" key="1">
    <citation type="submission" date="2018-08" db="EMBL/GenBank/DDBJ databases">
        <title>Muricauda nanhaiensis sp. nov., isolated from seawater of the South China Sea.</title>
        <authorList>
            <person name="Dang Y."/>
        </authorList>
    </citation>
    <scope>NUCLEOTIDE SEQUENCE [LARGE SCALE GENOMIC DNA]</scope>
    <source>
        <strain evidence="1 2">SM1704</strain>
    </source>
</reference>
<evidence type="ECO:0000313" key="1">
    <source>
        <dbReference type="EMBL" id="RDY58927.1"/>
    </source>
</evidence>
<gene>
    <name evidence="1" type="ORF">DX873_13220</name>
</gene>
<proteinExistence type="predicted"/>
<comment type="caution">
    <text evidence="1">The sequence shown here is derived from an EMBL/GenBank/DDBJ whole genome shotgun (WGS) entry which is preliminary data.</text>
</comment>
<accession>A0A371JNW0</accession>
<dbReference type="Proteomes" id="UP000261828">
    <property type="component" value="Unassembled WGS sequence"/>
</dbReference>
<evidence type="ECO:0000313" key="2">
    <source>
        <dbReference type="Proteomes" id="UP000261828"/>
    </source>
</evidence>
<protein>
    <submittedName>
        <fullName evidence="1">TerB family tellurite resistance protein</fullName>
    </submittedName>
</protein>
<dbReference type="RefSeq" id="WP_116185246.1">
    <property type="nucleotide sequence ID" value="NZ_QTJX01000003.1"/>
</dbReference>
<dbReference type="Gene3D" id="1.10.3680.10">
    <property type="entry name" value="TerB-like"/>
    <property type="match status" value="1"/>
</dbReference>
<dbReference type="SUPFAM" id="SSF158682">
    <property type="entry name" value="TerB-like"/>
    <property type="match status" value="1"/>
</dbReference>